<evidence type="ECO:0000313" key="1">
    <source>
        <dbReference type="EMBL" id="QBJ02634.1"/>
    </source>
</evidence>
<dbReference type="InterPro" id="IPR024413">
    <property type="entry name" value="Phage_phiKZ_Orf92_int-head"/>
</dbReference>
<evidence type="ECO:0000313" key="2">
    <source>
        <dbReference type="Proteomes" id="UP000294134"/>
    </source>
</evidence>
<gene>
    <name evidence="1" type="ORF">PSA21_106</name>
</gene>
<proteinExistence type="predicted"/>
<sequence>MLNLGTYIPSNENFDDAIPSPLVDGDVPVTTAPVVEPVDTAPLPVEEFTVELPAVLDPTPLQPLEGSIIQEEVIAANLDAEAGQLMGAQVALEGYSKLLRGAGSNMTRQSAAFMAVGMQRANRILGVTSLGLESENSGSQVMAMQKASVDKEGLGGKLKEVAAKVWEWIKEKYAQLKGLAGKLRALFNKDKEKAIYLLAVSDAVESGNPGKIKALEAPAGLRAAQVLALESEGSKDKPVAPKTISLPASVARYVVSNGKITLTSTTGQDVLKKYMTDAVALTRAINTAVSSMDQSTTVEEATDIVSELIKKHMATGTERTQLLGNVYAVRTPEGVLVIEGEESDDDIGTAELPPLSEVNAYLKTYITGEEPYAKELEEVYNSGSEIMSNKAFADPHVRQLGEAIFRLFRSSGVNDSITKVNEQIAKAHSAAIVACDHIIAAYGGVSNTISQEDYEALPSRALSVVPGQSGGDGIGASIKAGWAKTKEFFAKLWEQFRNWISKLWERIFGTEKKVDMLLLTNEAIPDEGQAPSGEPLALPPGTGLKSVAAAKSLTGPSAPGETPAEVVVEPVVDTGTALPKGFIYTDALKKLKLSSGYAFEPTIEETLISWFTTSYNPAVIKMWRDVTSMANSNFDVAAFDTWGKVLTDMAAKVMAGAPVGEIPGGQSLVLNEGTIAFSFGGGNGTESEPVKALNKRQIAQILARQKRAYRGLELARSATDEQNRLHEQFSQVIERLINSADETKASQYSAFYTTVNQLLSNTAVRQLATTIGSRFDARTTVMDEMIAARAKRG</sequence>
<dbReference type="EMBL" id="MK552327">
    <property type="protein sequence ID" value="QBJ02634.1"/>
    <property type="molecule type" value="Genomic_DNA"/>
</dbReference>
<dbReference type="Pfam" id="PF12699">
    <property type="entry name" value="phiKZ_IP"/>
    <property type="match status" value="2"/>
</dbReference>
<protein>
    <submittedName>
        <fullName evidence="1">Putative structural head protein</fullName>
    </submittedName>
</protein>
<dbReference type="Proteomes" id="UP000294134">
    <property type="component" value="Segment"/>
</dbReference>
<organism evidence="1 2">
    <name type="scientific">Pseudomonas phage Psa21</name>
    <dbReference type="NCBI Taxonomy" id="2530023"/>
    <lineage>
        <taxon>Viruses</taxon>
        <taxon>Duplodnaviria</taxon>
        <taxon>Heunggongvirae</taxon>
        <taxon>Uroviricota</taxon>
        <taxon>Caudoviricetes</taxon>
        <taxon>Chimalliviridae</taxon>
        <taxon>Tepukevirus</taxon>
        <taxon>Tepukevirus Psa21</taxon>
    </lineage>
</organism>
<reference evidence="1 2" key="1">
    <citation type="submission" date="2019-02" db="EMBL/GenBank/DDBJ databases">
        <authorList>
            <person name="Frampton R.A."/>
            <person name="Wojtus J.K."/>
            <person name="Fineran P.C."/>
            <person name="Hendrickson H.L."/>
        </authorList>
    </citation>
    <scope>NUCLEOTIDE SEQUENCE [LARGE SCALE GENOMIC DNA]</scope>
</reference>
<keyword evidence="2" id="KW-1185">Reference proteome</keyword>
<name>A0A481W5H8_9CAUD</name>
<accession>A0A481W5H8</accession>